<reference evidence="3 4" key="1">
    <citation type="submission" date="2019-07" db="EMBL/GenBank/DDBJ databases">
        <authorList>
            <person name="Park Y.J."/>
            <person name="Jeong S.E."/>
            <person name="Jung H.S."/>
        </authorList>
    </citation>
    <scope>NUCLEOTIDE SEQUENCE [LARGE SCALE GENOMIC DNA]</scope>
    <source>
        <strain evidence="4">P16(2019)</strain>
    </source>
</reference>
<gene>
    <name evidence="3" type="ORF">FN960_15215</name>
</gene>
<accession>A0A553ZWI4</accession>
<keyword evidence="4" id="KW-1185">Reference proteome</keyword>
<feature type="transmembrane region" description="Helical" evidence="1">
    <location>
        <begin position="125"/>
        <end position="143"/>
    </location>
</feature>
<feature type="transmembrane region" description="Helical" evidence="1">
    <location>
        <begin position="61"/>
        <end position="81"/>
    </location>
</feature>
<feature type="transmembrane region" description="Helical" evidence="1">
    <location>
        <begin position="255"/>
        <end position="275"/>
    </location>
</feature>
<evidence type="ECO:0000313" key="3">
    <source>
        <dbReference type="EMBL" id="TSB45828.1"/>
    </source>
</evidence>
<dbReference type="Pfam" id="PF04235">
    <property type="entry name" value="DUF418"/>
    <property type="match status" value="1"/>
</dbReference>
<dbReference type="InterPro" id="IPR052529">
    <property type="entry name" value="Bact_Transport_Assoc"/>
</dbReference>
<feature type="transmembrane region" description="Helical" evidence="1">
    <location>
        <begin position="150"/>
        <end position="170"/>
    </location>
</feature>
<organism evidence="3 4">
    <name type="scientific">Alkalicoccobacillus porphyridii</name>
    <dbReference type="NCBI Taxonomy" id="2597270"/>
    <lineage>
        <taxon>Bacteria</taxon>
        <taxon>Bacillati</taxon>
        <taxon>Bacillota</taxon>
        <taxon>Bacilli</taxon>
        <taxon>Bacillales</taxon>
        <taxon>Bacillaceae</taxon>
        <taxon>Alkalicoccobacillus</taxon>
    </lineage>
</organism>
<dbReference type="AlphaFoldDB" id="A0A553ZWI4"/>
<dbReference type="PANTHER" id="PTHR30590:SF2">
    <property type="entry name" value="INNER MEMBRANE PROTEIN"/>
    <property type="match status" value="1"/>
</dbReference>
<protein>
    <submittedName>
        <fullName evidence="3">DUF418 domain-containing protein</fullName>
    </submittedName>
</protein>
<evidence type="ECO:0000313" key="4">
    <source>
        <dbReference type="Proteomes" id="UP000318521"/>
    </source>
</evidence>
<keyword evidence="1" id="KW-1133">Transmembrane helix</keyword>
<dbReference type="OrthoDB" id="9807744at2"/>
<dbReference type="EMBL" id="VLXZ01000009">
    <property type="protein sequence ID" value="TSB45828.1"/>
    <property type="molecule type" value="Genomic_DNA"/>
</dbReference>
<dbReference type="PANTHER" id="PTHR30590">
    <property type="entry name" value="INNER MEMBRANE PROTEIN"/>
    <property type="match status" value="1"/>
</dbReference>
<feature type="transmembrane region" description="Helical" evidence="1">
    <location>
        <begin position="318"/>
        <end position="339"/>
    </location>
</feature>
<evidence type="ECO:0000259" key="2">
    <source>
        <dbReference type="Pfam" id="PF04235"/>
    </source>
</evidence>
<dbReference type="RefSeq" id="WP_143849696.1">
    <property type="nucleotide sequence ID" value="NZ_VLXZ01000009.1"/>
</dbReference>
<feature type="domain" description="DUF418" evidence="2">
    <location>
        <begin position="237"/>
        <end position="391"/>
    </location>
</feature>
<feature type="transmembrane region" description="Helical" evidence="1">
    <location>
        <begin position="101"/>
        <end position="119"/>
    </location>
</feature>
<keyword evidence="1" id="KW-0812">Transmembrane</keyword>
<comment type="caution">
    <text evidence="3">The sequence shown here is derived from an EMBL/GenBank/DDBJ whole genome shotgun (WGS) entry which is preliminary data.</text>
</comment>
<name>A0A553ZWI4_9BACI</name>
<evidence type="ECO:0000256" key="1">
    <source>
        <dbReference type="SAM" id="Phobius"/>
    </source>
</evidence>
<dbReference type="Proteomes" id="UP000318521">
    <property type="component" value="Unassembled WGS sequence"/>
</dbReference>
<feature type="transmembrane region" description="Helical" evidence="1">
    <location>
        <begin position="345"/>
        <end position="368"/>
    </location>
</feature>
<dbReference type="InterPro" id="IPR007349">
    <property type="entry name" value="DUF418"/>
</dbReference>
<feature type="transmembrane region" description="Helical" evidence="1">
    <location>
        <begin position="20"/>
        <end position="41"/>
    </location>
</feature>
<keyword evidence="1" id="KW-0472">Membrane</keyword>
<feature type="transmembrane region" description="Helical" evidence="1">
    <location>
        <begin position="287"/>
        <end position="306"/>
    </location>
</feature>
<feature type="transmembrane region" description="Helical" evidence="1">
    <location>
        <begin position="213"/>
        <end position="234"/>
    </location>
</feature>
<sequence length="398" mass="44810">MNTRLSPTNDQDRIVTLDMLRGFALLGIILANSLHFQFGLLYDTDLTNPYPNGFIDQLSEAFILILVQASFYPLFSFLFGYGMAMQKTRMLEKGLNFNAVYWRRTVILGIVGYIHGIFLWNGDVLFAYAWTAALLFFFLMMPARGLIISGLIIMGLLGSCAAVPDAFWNIGTEGMVEDPSIAFSEKEVDVLSEGTYAEIVSFRLTENPLWPGLFGEILMVLNGVITVIGLFLVGAYVMRKGWIADPFLHKKKWKWIMWVGLIVALITKSPTVFFADSMQLEYLQMLVGGPFLTAFFVAAFTLAATTEAGRKLLQPFSFAGRMAFTNYLTQSLVMTFIFYPYGLGLFNSIGVFAGGMIAIAVFIIQVILSKLWLNYFRIGPLEWLWRAGTYMTVPKFKR</sequence>
<proteinExistence type="predicted"/>